<feature type="binding site" evidence="3">
    <location>
        <position position="154"/>
    </location>
    <ligand>
        <name>a divalent metal cation</name>
        <dbReference type="ChEBI" id="CHEBI:60240"/>
        <label>2</label>
    </ligand>
</feature>
<dbReference type="Pfam" id="PF01026">
    <property type="entry name" value="TatD_DNase"/>
    <property type="match status" value="1"/>
</dbReference>
<dbReference type="RefSeq" id="WP_020074479.1">
    <property type="nucleotide sequence ID" value="NZ_JBKWRC010000001.1"/>
</dbReference>
<dbReference type="NCBIfam" id="TIGR00010">
    <property type="entry name" value="YchF/TatD family DNA exonuclease"/>
    <property type="match status" value="1"/>
</dbReference>
<dbReference type="PANTHER" id="PTHR46124">
    <property type="entry name" value="D-AMINOACYL-TRNA DEACYLASE"/>
    <property type="match status" value="1"/>
</dbReference>
<evidence type="ECO:0000256" key="1">
    <source>
        <dbReference type="ARBA" id="ARBA00022723"/>
    </source>
</evidence>
<feature type="binding site" evidence="3">
    <location>
        <position position="95"/>
    </location>
    <ligand>
        <name>a divalent metal cation</name>
        <dbReference type="ChEBI" id="CHEBI:60240"/>
        <label>1</label>
    </ligand>
</feature>
<dbReference type="Gene3D" id="3.20.20.140">
    <property type="entry name" value="Metal-dependent hydrolases"/>
    <property type="match status" value="1"/>
</dbReference>
<dbReference type="GO" id="GO:0004536">
    <property type="term" value="F:DNA nuclease activity"/>
    <property type="evidence" value="ECO:0007669"/>
    <property type="project" value="InterPro"/>
</dbReference>
<dbReference type="CDD" id="cd01310">
    <property type="entry name" value="TatD_DNAse"/>
    <property type="match status" value="1"/>
</dbReference>
<dbReference type="Proteomes" id="UP000754750">
    <property type="component" value="Unassembled WGS sequence"/>
</dbReference>
<feature type="binding site" evidence="3">
    <location>
        <position position="132"/>
    </location>
    <ligand>
        <name>a divalent metal cation</name>
        <dbReference type="ChEBI" id="CHEBI:60240"/>
        <label>2</label>
    </ligand>
</feature>
<organism evidence="4 5">
    <name type="scientific">Faecalispora sporosphaeroides</name>
    <dbReference type="NCBI Taxonomy" id="1549"/>
    <lineage>
        <taxon>Bacteria</taxon>
        <taxon>Bacillati</taxon>
        <taxon>Bacillota</taxon>
        <taxon>Clostridia</taxon>
        <taxon>Eubacteriales</taxon>
        <taxon>Oscillospiraceae</taxon>
        <taxon>Faecalispora</taxon>
    </lineage>
</organism>
<dbReference type="InterPro" id="IPR018228">
    <property type="entry name" value="DNase_TatD-rel_CS"/>
</dbReference>
<sequence>MKRLIFDSHAHYDDKAFDADREELLQRLPEQGVCNVVSMGADYDGCRGALELASRYSYLYAAVGIHPENAAGLPEDYLSQIEEWSSAPKVVAIGEIGLDYHYEDMAPREVQRKVFEDQILLAKRRNLPIVVHDREAHGDTMEILQRHRPRGVVHCFSGSVEMMREVVRLGMYIGFGGVVTFKNARVAVEVAREIPLDRLLTETDAPYLAPEPFRGKRCDSSMIRYVAQRIAEIRGITAEEVLAAGRRNAEVLFDIIAEG</sequence>
<reference evidence="4" key="1">
    <citation type="submission" date="2019-04" db="EMBL/GenBank/DDBJ databases">
        <title>Evolution of Biomass-Degrading Anaerobic Consortia Revealed by Metagenomics.</title>
        <authorList>
            <person name="Peng X."/>
        </authorList>
    </citation>
    <scope>NUCLEOTIDE SEQUENCE</scope>
    <source>
        <strain evidence="4">SIG551</strain>
    </source>
</reference>
<evidence type="ECO:0000256" key="3">
    <source>
        <dbReference type="PIRSR" id="PIRSR005902-1"/>
    </source>
</evidence>
<dbReference type="InterPro" id="IPR032466">
    <property type="entry name" value="Metal_Hydrolase"/>
</dbReference>
<keyword evidence="2" id="KW-0378">Hydrolase</keyword>
<dbReference type="GO" id="GO:0046872">
    <property type="term" value="F:metal ion binding"/>
    <property type="evidence" value="ECO:0007669"/>
    <property type="project" value="UniProtKB-KW"/>
</dbReference>
<dbReference type="PANTHER" id="PTHR46124:SF2">
    <property type="entry name" value="D-AMINOACYL-TRNA DEACYLASE"/>
    <property type="match status" value="1"/>
</dbReference>
<dbReference type="PIRSF" id="PIRSF005902">
    <property type="entry name" value="DNase_TatD"/>
    <property type="match status" value="1"/>
</dbReference>
<keyword evidence="1 3" id="KW-0479">Metal-binding</keyword>
<name>A0A928KNY0_9FIRM</name>
<dbReference type="InterPro" id="IPR015991">
    <property type="entry name" value="TatD/YcfH-like"/>
</dbReference>
<feature type="binding site" evidence="3">
    <location>
        <position position="204"/>
    </location>
    <ligand>
        <name>a divalent metal cation</name>
        <dbReference type="ChEBI" id="CHEBI:60240"/>
        <label>1</label>
    </ligand>
</feature>
<dbReference type="GO" id="GO:0005829">
    <property type="term" value="C:cytosol"/>
    <property type="evidence" value="ECO:0007669"/>
    <property type="project" value="TreeGrafter"/>
</dbReference>
<dbReference type="SUPFAM" id="SSF51556">
    <property type="entry name" value="Metallo-dependent hydrolases"/>
    <property type="match status" value="1"/>
</dbReference>
<gene>
    <name evidence="4" type="ORF">E7512_00560</name>
</gene>
<feature type="binding site" evidence="3">
    <location>
        <position position="9"/>
    </location>
    <ligand>
        <name>a divalent metal cation</name>
        <dbReference type="ChEBI" id="CHEBI:60240"/>
        <label>1</label>
    </ligand>
</feature>
<dbReference type="EMBL" id="SVNY01000001">
    <property type="protein sequence ID" value="MBE6832073.1"/>
    <property type="molecule type" value="Genomic_DNA"/>
</dbReference>
<feature type="binding site" evidence="3">
    <location>
        <position position="11"/>
    </location>
    <ligand>
        <name>a divalent metal cation</name>
        <dbReference type="ChEBI" id="CHEBI:60240"/>
        <label>1</label>
    </ligand>
</feature>
<dbReference type="PROSITE" id="PS01091">
    <property type="entry name" value="TATD_3"/>
    <property type="match status" value="1"/>
</dbReference>
<dbReference type="InterPro" id="IPR001130">
    <property type="entry name" value="TatD-like"/>
</dbReference>
<comment type="caution">
    <text evidence="4">The sequence shown here is derived from an EMBL/GenBank/DDBJ whole genome shotgun (WGS) entry which is preliminary data.</text>
</comment>
<dbReference type="GO" id="GO:0016788">
    <property type="term" value="F:hydrolase activity, acting on ester bonds"/>
    <property type="evidence" value="ECO:0007669"/>
    <property type="project" value="InterPro"/>
</dbReference>
<dbReference type="AlphaFoldDB" id="A0A928KNY0"/>
<protein>
    <submittedName>
        <fullName evidence="4">TatD family deoxyribonuclease</fullName>
    </submittedName>
</protein>
<evidence type="ECO:0000313" key="4">
    <source>
        <dbReference type="EMBL" id="MBE6832073.1"/>
    </source>
</evidence>
<proteinExistence type="predicted"/>
<dbReference type="FunFam" id="3.20.20.140:FF:000005">
    <property type="entry name" value="TatD family hydrolase"/>
    <property type="match status" value="1"/>
</dbReference>
<evidence type="ECO:0000256" key="2">
    <source>
        <dbReference type="ARBA" id="ARBA00022801"/>
    </source>
</evidence>
<accession>A0A928KNY0</accession>
<evidence type="ECO:0000313" key="5">
    <source>
        <dbReference type="Proteomes" id="UP000754750"/>
    </source>
</evidence>